<dbReference type="GO" id="GO:0022857">
    <property type="term" value="F:transmembrane transporter activity"/>
    <property type="evidence" value="ECO:0007669"/>
    <property type="project" value="InterPro"/>
</dbReference>
<evidence type="ECO:0000256" key="2">
    <source>
        <dbReference type="ARBA" id="ARBA00022448"/>
    </source>
</evidence>
<evidence type="ECO:0000256" key="7">
    <source>
        <dbReference type="SAM" id="Phobius"/>
    </source>
</evidence>
<reference evidence="8 9" key="1">
    <citation type="submission" date="2019-06" db="EMBL/GenBank/DDBJ databases">
        <title>Sequencing the genomes of 1000 actinobacteria strains.</title>
        <authorList>
            <person name="Klenk H.-P."/>
        </authorList>
    </citation>
    <scope>NUCLEOTIDE SEQUENCE [LARGE SCALE GENOMIC DNA]</scope>
    <source>
        <strain evidence="8 9">DSM 45928</strain>
    </source>
</reference>
<name>A0A543AWC0_9ACTN</name>
<keyword evidence="4 7" id="KW-0812">Transmembrane</keyword>
<dbReference type="GO" id="GO:0005886">
    <property type="term" value="C:plasma membrane"/>
    <property type="evidence" value="ECO:0007669"/>
    <property type="project" value="UniProtKB-SubCell"/>
</dbReference>
<accession>A0A543AWC0</accession>
<dbReference type="EMBL" id="VFOW01000001">
    <property type="protein sequence ID" value="TQL76850.1"/>
    <property type="molecule type" value="Genomic_DNA"/>
</dbReference>
<evidence type="ECO:0000313" key="9">
    <source>
        <dbReference type="Proteomes" id="UP000317043"/>
    </source>
</evidence>
<dbReference type="PANTHER" id="PTHR23513">
    <property type="entry name" value="INTEGRAL MEMBRANE EFFLUX PROTEIN-RELATED"/>
    <property type="match status" value="1"/>
</dbReference>
<dbReference type="Proteomes" id="UP000317043">
    <property type="component" value="Unassembled WGS sequence"/>
</dbReference>
<feature type="transmembrane region" description="Helical" evidence="7">
    <location>
        <begin position="390"/>
        <end position="411"/>
    </location>
</feature>
<keyword evidence="3" id="KW-1003">Cell membrane</keyword>
<dbReference type="InterPro" id="IPR011701">
    <property type="entry name" value="MFS"/>
</dbReference>
<protein>
    <submittedName>
        <fullName evidence="8">Putative MFS family arabinose efflux permease</fullName>
    </submittedName>
</protein>
<dbReference type="Pfam" id="PF07690">
    <property type="entry name" value="MFS_1"/>
    <property type="match status" value="1"/>
</dbReference>
<organism evidence="8 9">
    <name type="scientific">Stackebrandtia endophytica</name>
    <dbReference type="NCBI Taxonomy" id="1496996"/>
    <lineage>
        <taxon>Bacteria</taxon>
        <taxon>Bacillati</taxon>
        <taxon>Actinomycetota</taxon>
        <taxon>Actinomycetes</taxon>
        <taxon>Glycomycetales</taxon>
        <taxon>Glycomycetaceae</taxon>
        <taxon>Stackebrandtia</taxon>
    </lineage>
</organism>
<dbReference type="InParanoid" id="A0A543AWC0"/>
<evidence type="ECO:0000256" key="4">
    <source>
        <dbReference type="ARBA" id="ARBA00022692"/>
    </source>
</evidence>
<feature type="transmembrane region" description="Helical" evidence="7">
    <location>
        <begin position="121"/>
        <end position="140"/>
    </location>
</feature>
<evidence type="ECO:0000256" key="3">
    <source>
        <dbReference type="ARBA" id="ARBA00022475"/>
    </source>
</evidence>
<dbReference type="AlphaFoldDB" id="A0A543AWC0"/>
<gene>
    <name evidence="8" type="ORF">FB566_2392</name>
</gene>
<dbReference type="InterPro" id="IPR036259">
    <property type="entry name" value="MFS_trans_sf"/>
</dbReference>
<feature type="transmembrane region" description="Helical" evidence="7">
    <location>
        <begin position="188"/>
        <end position="205"/>
    </location>
</feature>
<keyword evidence="9" id="KW-1185">Reference proteome</keyword>
<keyword evidence="5 7" id="KW-1133">Transmembrane helix</keyword>
<feature type="transmembrane region" description="Helical" evidence="7">
    <location>
        <begin position="242"/>
        <end position="261"/>
    </location>
</feature>
<feature type="transmembrane region" description="Helical" evidence="7">
    <location>
        <begin position="361"/>
        <end position="384"/>
    </location>
</feature>
<keyword evidence="2" id="KW-0813">Transport</keyword>
<evidence type="ECO:0000256" key="5">
    <source>
        <dbReference type="ARBA" id="ARBA00022989"/>
    </source>
</evidence>
<sequence>MTTDEATEVAPPPKRRKSRFATLSANRDFRMLWLGQAGSELGGSLTTLTAPLLAVAITGSTVAAGVLGSIGFVSIWLAQLPAGYLADLVDRRTVMLWCDAIRLALMATFAVLVMLDMATLWQLLVLTVAGSALGVVFRAAQQQAIRVIVARDQIPEAVSITQARGFAISMVGPPVGGVLYAVGRALPFFANAVSYAVSMLFVWRVRTPLKPPNRPTARRLLPDMGQGWSELGRNAFLRGQTIYSAVTNLAVSALLYTVIFGHAEDSVILGMALSAAAGAGLLGSLAAPVLMRRLRLRTLLVSVALLRGAAVALATLTGEPILFAGTLTIVMFAGPVVNAALSTATVLYVDAEVMGRASSSSAFISGMLQPVAPLLAGVLLSMWSPSLVQWTLTGGFALVAICALVLPGLSLRLDGDGR</sequence>
<keyword evidence="6 7" id="KW-0472">Membrane</keyword>
<proteinExistence type="predicted"/>
<dbReference type="PANTHER" id="PTHR23513:SF9">
    <property type="entry name" value="ENTEROBACTIN EXPORTER ENTS"/>
    <property type="match status" value="1"/>
</dbReference>
<dbReference type="RefSeq" id="WP_142038881.1">
    <property type="nucleotide sequence ID" value="NZ_JBHTGS010000001.1"/>
</dbReference>
<dbReference type="OrthoDB" id="4544213at2"/>
<feature type="transmembrane region" description="Helical" evidence="7">
    <location>
        <begin position="322"/>
        <end position="349"/>
    </location>
</feature>
<dbReference type="CDD" id="cd06173">
    <property type="entry name" value="MFS_MefA_like"/>
    <property type="match status" value="1"/>
</dbReference>
<dbReference type="SUPFAM" id="SSF103473">
    <property type="entry name" value="MFS general substrate transporter"/>
    <property type="match status" value="1"/>
</dbReference>
<feature type="transmembrane region" description="Helical" evidence="7">
    <location>
        <begin position="267"/>
        <end position="291"/>
    </location>
</feature>
<evidence type="ECO:0000256" key="6">
    <source>
        <dbReference type="ARBA" id="ARBA00023136"/>
    </source>
</evidence>
<comment type="subcellular location">
    <subcellularLocation>
        <location evidence="1">Cell inner membrane</location>
        <topology evidence="1">Multi-pass membrane protein</topology>
    </subcellularLocation>
</comment>
<evidence type="ECO:0000313" key="8">
    <source>
        <dbReference type="EMBL" id="TQL76850.1"/>
    </source>
</evidence>
<dbReference type="Gene3D" id="1.20.1250.20">
    <property type="entry name" value="MFS general substrate transporter like domains"/>
    <property type="match status" value="1"/>
</dbReference>
<comment type="caution">
    <text evidence="8">The sequence shown here is derived from an EMBL/GenBank/DDBJ whole genome shotgun (WGS) entry which is preliminary data.</text>
</comment>
<feature type="transmembrane region" description="Helical" evidence="7">
    <location>
        <begin position="94"/>
        <end position="115"/>
    </location>
</feature>
<feature type="transmembrane region" description="Helical" evidence="7">
    <location>
        <begin position="52"/>
        <end position="73"/>
    </location>
</feature>
<feature type="transmembrane region" description="Helical" evidence="7">
    <location>
        <begin position="298"/>
        <end position="316"/>
    </location>
</feature>
<evidence type="ECO:0000256" key="1">
    <source>
        <dbReference type="ARBA" id="ARBA00004429"/>
    </source>
</evidence>